<dbReference type="EMBL" id="BAAAVM010000008">
    <property type="protein sequence ID" value="GAA3123191.1"/>
    <property type="molecule type" value="Genomic_DNA"/>
</dbReference>
<accession>A0ABP6MR63</accession>
<dbReference type="SMART" id="SM01260">
    <property type="entry name" value="LANC_like"/>
    <property type="match status" value="1"/>
</dbReference>
<gene>
    <name evidence="1" type="ORF">GCM10010521_07770</name>
</gene>
<sequence length="445" mass="47831">MRENRETAGWPARGEEDTLIERAHRAVRLVAERISTTGQVTELALTAAEQSAHPVSWYPPSLSHGQAGTALLHLYTARAGLGDRDTAFEHIREAVLGTRVVPLEVPGIFGGTSGLALALADCAHDEPRFLPSLRRVHEQLAAQVLDTNYPAAERAVTDADYDWISGAAGVLAYLVSIENPSPAVREAVGWLLDYLVWLSEPAQTRNTPHRWLLVPDVYPPVGNDHDRYPHGYLNLGYSHGVPGIAAALAAAAASGHRHPGLDTAVTTFTTWILAHQATDEFGPLWHDGVAVDMDGNEQPRLHGHDQIAWCYGTAGVASALLDISRSTCDNGLRTTAVTAFEAVLRRAAQAGPLSPTLCHGQAGLLMMCRAFAPFSGLARERIPVLLDRLLEHADEARPAVFADHQLPGHLVDDPGLLCGAAGVGLAILAALNDDRPAWSRAFFAR</sequence>
<dbReference type="CDD" id="cd04793">
    <property type="entry name" value="LanC"/>
    <property type="match status" value="1"/>
</dbReference>
<dbReference type="Proteomes" id="UP001500893">
    <property type="component" value="Unassembled WGS sequence"/>
</dbReference>
<dbReference type="InterPro" id="IPR033889">
    <property type="entry name" value="LanC"/>
</dbReference>
<comment type="caution">
    <text evidence="1">The sequence shown here is derived from an EMBL/GenBank/DDBJ whole genome shotgun (WGS) entry which is preliminary data.</text>
</comment>
<dbReference type="PRINTS" id="PR01955">
    <property type="entry name" value="LANCFRANKIA"/>
</dbReference>
<organism evidence="1 2">
    <name type="scientific">Streptomyces rameus</name>
    <dbReference type="NCBI Taxonomy" id="68261"/>
    <lineage>
        <taxon>Bacteria</taxon>
        <taxon>Bacillati</taxon>
        <taxon>Actinomycetota</taxon>
        <taxon>Actinomycetes</taxon>
        <taxon>Kitasatosporales</taxon>
        <taxon>Streptomycetaceae</taxon>
        <taxon>Streptomyces</taxon>
    </lineage>
</organism>
<keyword evidence="2" id="KW-1185">Reference proteome</keyword>
<dbReference type="Pfam" id="PF05147">
    <property type="entry name" value="LANC_like"/>
    <property type="match status" value="1"/>
</dbReference>
<protein>
    <submittedName>
        <fullName evidence="1">Lanthionine synthetase C family protein</fullName>
    </submittedName>
</protein>
<name>A0ABP6MR63_9ACTN</name>
<dbReference type="Gene3D" id="1.50.10.20">
    <property type="match status" value="1"/>
</dbReference>
<proteinExistence type="predicted"/>
<reference evidence="2" key="1">
    <citation type="journal article" date="2019" name="Int. J. Syst. Evol. Microbiol.">
        <title>The Global Catalogue of Microorganisms (GCM) 10K type strain sequencing project: providing services to taxonomists for standard genome sequencing and annotation.</title>
        <authorList>
            <consortium name="The Broad Institute Genomics Platform"/>
            <consortium name="The Broad Institute Genome Sequencing Center for Infectious Disease"/>
            <person name="Wu L."/>
            <person name="Ma J."/>
        </authorList>
    </citation>
    <scope>NUCLEOTIDE SEQUENCE [LARGE SCALE GENOMIC DNA]</scope>
    <source>
        <strain evidence="2">JCM 11574</strain>
    </source>
</reference>
<dbReference type="PRINTS" id="PR01950">
    <property type="entry name" value="LANCSUPER"/>
</dbReference>
<evidence type="ECO:0000313" key="2">
    <source>
        <dbReference type="Proteomes" id="UP001500893"/>
    </source>
</evidence>
<evidence type="ECO:0000313" key="1">
    <source>
        <dbReference type="EMBL" id="GAA3123191.1"/>
    </source>
</evidence>
<dbReference type="InterPro" id="IPR007822">
    <property type="entry name" value="LANC-like"/>
</dbReference>
<dbReference type="RefSeq" id="WP_345047209.1">
    <property type="nucleotide sequence ID" value="NZ_BAAAVM010000008.1"/>
</dbReference>
<dbReference type="SUPFAM" id="SSF158745">
    <property type="entry name" value="LanC-like"/>
    <property type="match status" value="1"/>
</dbReference>